<dbReference type="HOGENOM" id="CLU_130940_0_0_6"/>
<evidence type="ECO:0000313" key="2">
    <source>
        <dbReference type="Proteomes" id="UP000014559"/>
    </source>
</evidence>
<accession>S3TFJ4</accession>
<dbReference type="Proteomes" id="UP000014559">
    <property type="component" value="Unassembled WGS sequence"/>
</dbReference>
<dbReference type="AlphaFoldDB" id="S3TFJ4"/>
<sequence length="172" mass="20146">MILTMESKTQGKDVFFEFDKYVPCSMYFYDKLLSDLYWRAGNGNTSLIEVGILNNGLLNSITVVSISADHVIKREDSYLIESRIEKGLPIFNTLSWEKNLEDYKNVFLDNFSINFNFIVGINYIEIKFSMEVVDFYLKNQGVFLGFNKRNFLVRVLIVEVDENIISMLKFFY</sequence>
<organism evidence="1 2">
    <name type="scientific">Acinetobacter colistiniresistens</name>
    <dbReference type="NCBI Taxonomy" id="280145"/>
    <lineage>
        <taxon>Bacteria</taxon>
        <taxon>Pseudomonadati</taxon>
        <taxon>Pseudomonadota</taxon>
        <taxon>Gammaproteobacteria</taxon>
        <taxon>Moraxellales</taxon>
        <taxon>Moraxellaceae</taxon>
        <taxon>Acinetobacter</taxon>
    </lineage>
</organism>
<proteinExistence type="predicted"/>
<evidence type="ECO:0000313" key="1">
    <source>
        <dbReference type="EMBL" id="EPG38534.1"/>
    </source>
</evidence>
<reference evidence="1 2" key="1">
    <citation type="submission" date="2013-06" db="EMBL/GenBank/DDBJ databases">
        <title>The Genome Sequence of Acinetobacter sp. NIPH 2036.</title>
        <authorList>
            <consortium name="The Broad Institute Genome Sequencing Platform"/>
            <consortium name="The Broad Institute Genome Sequencing Center for Infectious Disease"/>
            <person name="Cerqueira G."/>
            <person name="Feldgarden M."/>
            <person name="Courvalin P."/>
            <person name="Perichon B."/>
            <person name="Grillot-Courvalin C."/>
            <person name="Clermont D."/>
            <person name="Rocha E."/>
            <person name="Yoon E.-J."/>
            <person name="Nemec A."/>
            <person name="Young S.K."/>
            <person name="Zeng Q."/>
            <person name="Gargeya S."/>
            <person name="Fitzgerald M."/>
            <person name="Abouelleil A."/>
            <person name="Alvarado L."/>
            <person name="Berlin A.M."/>
            <person name="Chapman S.B."/>
            <person name="Dewar J."/>
            <person name="Goldberg J."/>
            <person name="Griggs A."/>
            <person name="Gujja S."/>
            <person name="Hansen M."/>
            <person name="Howarth C."/>
            <person name="Imamovic A."/>
            <person name="Larimer J."/>
            <person name="McCowan C."/>
            <person name="Murphy C."/>
            <person name="Pearson M."/>
            <person name="Priest M."/>
            <person name="Roberts A."/>
            <person name="Saif S."/>
            <person name="Shea T."/>
            <person name="Sykes S."/>
            <person name="Wortman J."/>
            <person name="Nusbaum C."/>
            <person name="Birren B."/>
        </authorList>
    </citation>
    <scope>NUCLEOTIDE SEQUENCE [LARGE SCALE GENOMIC DNA]</scope>
    <source>
        <strain evidence="1 2">NIPH 2036</strain>
    </source>
</reference>
<gene>
    <name evidence="1" type="ORF">F907_01119</name>
</gene>
<dbReference type="EMBL" id="ATGK01000009">
    <property type="protein sequence ID" value="EPG38534.1"/>
    <property type="molecule type" value="Genomic_DNA"/>
</dbReference>
<protein>
    <submittedName>
        <fullName evidence="1">Uncharacterized protein</fullName>
    </submittedName>
</protein>
<name>S3TFJ4_9GAMM</name>
<comment type="caution">
    <text evidence="1">The sequence shown here is derived from an EMBL/GenBank/DDBJ whole genome shotgun (WGS) entry which is preliminary data.</text>
</comment>